<evidence type="ECO:0000256" key="2">
    <source>
        <dbReference type="ARBA" id="ARBA00023277"/>
    </source>
</evidence>
<dbReference type="Gene3D" id="3.40.50.720">
    <property type="entry name" value="NAD(P)-binding Rossmann-like Domain"/>
    <property type="match status" value="1"/>
</dbReference>
<evidence type="ECO:0000313" key="5">
    <source>
        <dbReference type="Proteomes" id="UP000015525"/>
    </source>
</evidence>
<protein>
    <recommendedName>
        <fullName evidence="3">NAD-dependent epimerase/dehydratase domain-containing protein</fullName>
    </recommendedName>
</protein>
<dbReference type="EMBL" id="ATHO01000130">
    <property type="protein sequence ID" value="EQB04229.1"/>
    <property type="molecule type" value="Genomic_DNA"/>
</dbReference>
<evidence type="ECO:0000256" key="1">
    <source>
        <dbReference type="ARBA" id="ARBA00022857"/>
    </source>
</evidence>
<dbReference type="Gene3D" id="3.90.25.10">
    <property type="entry name" value="UDP-galactose 4-epimerase, domain 1"/>
    <property type="match status" value="1"/>
</dbReference>
<feature type="domain" description="NAD-dependent epimerase/dehydratase" evidence="3">
    <location>
        <begin position="8"/>
        <end position="201"/>
    </location>
</feature>
<dbReference type="Proteomes" id="UP000015525">
    <property type="component" value="Unassembled WGS sequence"/>
</dbReference>
<dbReference type="PANTHER" id="PTHR43103">
    <property type="entry name" value="NUCLEOSIDE-DIPHOSPHATE-SUGAR EPIMERASE"/>
    <property type="match status" value="1"/>
</dbReference>
<keyword evidence="1" id="KW-0521">NADP</keyword>
<keyword evidence="2" id="KW-0119">Carbohydrate metabolism</keyword>
<dbReference type="InterPro" id="IPR036291">
    <property type="entry name" value="NAD(P)-bd_dom_sf"/>
</dbReference>
<evidence type="ECO:0000313" key="4">
    <source>
        <dbReference type="EMBL" id="EQB04229.1"/>
    </source>
</evidence>
<comment type="caution">
    <text evidence="4">The sequence shown here is derived from an EMBL/GenBank/DDBJ whole genome shotgun (WGS) entry which is preliminary data.</text>
</comment>
<dbReference type="SUPFAM" id="SSF51735">
    <property type="entry name" value="NAD(P)-binding Rossmann-fold domains"/>
    <property type="match status" value="1"/>
</dbReference>
<dbReference type="PANTHER" id="PTHR43103:SF3">
    <property type="entry name" value="ADP-L-GLYCERO-D-MANNO-HEPTOSE-6-EPIMERASE"/>
    <property type="match status" value="1"/>
</dbReference>
<dbReference type="AlphaFoldDB" id="T0I3L7"/>
<dbReference type="PATRIC" id="fig|1329909.3.peg.2726"/>
<sequence>MEKHRMPIIITGAGGFVGRHLVAKLVGAGKDVVAMDSSVHGIAAGARIVAGDICAPEVRGEALRDGCSALVHLATVPGGAAEADPAASRRVNIDAMYDLLLEAAAAAGKRPRVVYASSIAVLGDPLPEAGVDDTTPLAPRMIYGGHKAMMEDAVAMMHHRGEVEGVTLRLPGILARPKGPSGMKSAFMSDLFHAMRAGEPFICPVSPEAAIWAQSVDRCADNFIHALTMDAGLLPPTRAVTLPALRVSIGALAEEIARQCGVSAALVRYSPDEALEAGFGRQPPLATPAADRAGFAHDGSVATLVKNALAVIAGG</sequence>
<reference evidence="4 5" key="1">
    <citation type="journal article" date="2013" name="Genome Announc.">
        <title>Draft Genome Sequence of Sphingobium quisquiliarum Strain P25T, a Novel Hexachlorocyclohexane (HCH)-Degrading Bacterium Isolated from an HCH Dumpsite.</title>
        <authorList>
            <person name="Kumar Singh A."/>
            <person name="Sangwan N."/>
            <person name="Sharma A."/>
            <person name="Gupta V."/>
            <person name="Khurana J.P."/>
            <person name="Lal R."/>
        </authorList>
    </citation>
    <scope>NUCLEOTIDE SEQUENCE [LARGE SCALE GENOMIC DNA]</scope>
    <source>
        <strain evidence="4 5">P25</strain>
    </source>
</reference>
<dbReference type="InterPro" id="IPR001509">
    <property type="entry name" value="Epimerase_deHydtase"/>
</dbReference>
<accession>T0I3L7</accession>
<dbReference type="Pfam" id="PF01370">
    <property type="entry name" value="Epimerase"/>
    <property type="match status" value="1"/>
</dbReference>
<name>T0I3L7_9SPHN</name>
<proteinExistence type="predicted"/>
<keyword evidence="5" id="KW-1185">Reference proteome</keyword>
<evidence type="ECO:0000259" key="3">
    <source>
        <dbReference type="Pfam" id="PF01370"/>
    </source>
</evidence>
<gene>
    <name evidence="4" type="ORF">L288_14215</name>
</gene>
<organism evidence="4 5">
    <name type="scientific">Sphingobium quisquiliarum P25</name>
    <dbReference type="NCBI Taxonomy" id="1329909"/>
    <lineage>
        <taxon>Bacteria</taxon>
        <taxon>Pseudomonadati</taxon>
        <taxon>Pseudomonadota</taxon>
        <taxon>Alphaproteobacteria</taxon>
        <taxon>Sphingomonadales</taxon>
        <taxon>Sphingomonadaceae</taxon>
        <taxon>Sphingobium</taxon>
    </lineage>
</organism>